<keyword evidence="2" id="KW-1185">Reference proteome</keyword>
<dbReference type="AlphaFoldDB" id="A0A3M0A8U3"/>
<sequence length="109" mass="11987">MSIYWKIFTPAGSKDKAMKVAKSVVKSIGVSHSELVVEPYHKGGFTCSFETIVSKGDWSCVVFETIELAQIIGRAYTITGSIHDELDMWSNEPSVSGVTNIQVMAEKRA</sequence>
<dbReference type="RefSeq" id="WP_147434512.1">
    <property type="nucleotide sequence ID" value="NZ_REFJ01000002.1"/>
</dbReference>
<dbReference type="OrthoDB" id="7062201at2"/>
<dbReference type="EMBL" id="REFJ01000002">
    <property type="protein sequence ID" value="RMA80957.1"/>
    <property type="molecule type" value="Genomic_DNA"/>
</dbReference>
<dbReference type="Proteomes" id="UP000267187">
    <property type="component" value="Unassembled WGS sequence"/>
</dbReference>
<organism evidence="1 2">
    <name type="scientific">Umboniibacter marinipuniceus</name>
    <dbReference type="NCBI Taxonomy" id="569599"/>
    <lineage>
        <taxon>Bacteria</taxon>
        <taxon>Pseudomonadati</taxon>
        <taxon>Pseudomonadota</taxon>
        <taxon>Gammaproteobacteria</taxon>
        <taxon>Cellvibrionales</taxon>
        <taxon>Cellvibrionaceae</taxon>
        <taxon>Umboniibacter</taxon>
    </lineage>
</organism>
<comment type="caution">
    <text evidence="1">The sequence shown here is derived from an EMBL/GenBank/DDBJ whole genome shotgun (WGS) entry which is preliminary data.</text>
</comment>
<evidence type="ECO:0000313" key="2">
    <source>
        <dbReference type="Proteomes" id="UP000267187"/>
    </source>
</evidence>
<accession>A0A3M0A8U3</accession>
<evidence type="ECO:0000313" key="1">
    <source>
        <dbReference type="EMBL" id="RMA80957.1"/>
    </source>
</evidence>
<protein>
    <submittedName>
        <fullName evidence="1">Uncharacterized protein</fullName>
    </submittedName>
</protein>
<proteinExistence type="predicted"/>
<gene>
    <name evidence="1" type="ORF">DFR27_0747</name>
</gene>
<reference evidence="1 2" key="1">
    <citation type="submission" date="2018-10" db="EMBL/GenBank/DDBJ databases">
        <title>Genomic Encyclopedia of Type Strains, Phase IV (KMG-IV): sequencing the most valuable type-strain genomes for metagenomic binning, comparative biology and taxonomic classification.</title>
        <authorList>
            <person name="Goeker M."/>
        </authorList>
    </citation>
    <scope>NUCLEOTIDE SEQUENCE [LARGE SCALE GENOMIC DNA]</scope>
    <source>
        <strain evidence="1 2">DSM 25080</strain>
    </source>
</reference>
<name>A0A3M0A8U3_9GAMM</name>